<dbReference type="SUPFAM" id="SSF50199">
    <property type="entry name" value="Staphylococcal nuclease"/>
    <property type="match status" value="1"/>
</dbReference>
<dbReference type="Pfam" id="PF00565">
    <property type="entry name" value="SNase"/>
    <property type="match status" value="1"/>
</dbReference>
<dbReference type="PROSITE" id="PS50830">
    <property type="entry name" value="TNASE_3"/>
    <property type="match status" value="1"/>
</dbReference>
<feature type="domain" description="TNase-like" evidence="4">
    <location>
        <begin position="40"/>
        <end position="174"/>
    </location>
</feature>
<evidence type="ECO:0000313" key="5">
    <source>
        <dbReference type="EMBL" id="SMP19890.1"/>
    </source>
</evidence>
<accession>A0AA46AFC0</accession>
<keyword evidence="1" id="KW-0540">Nuclease</keyword>
<dbReference type="Proteomes" id="UP001157946">
    <property type="component" value="Unassembled WGS sequence"/>
</dbReference>
<evidence type="ECO:0000256" key="3">
    <source>
        <dbReference type="ARBA" id="ARBA00022801"/>
    </source>
</evidence>
<keyword evidence="6" id="KW-1185">Reference proteome</keyword>
<sequence>MRTYKFLFKEIIYIKGEDIVFIRKKRKRLPNKKSLYSAGEIDAVQVVKVYDGDTIRVRFKNDKEERVRFLLVDTPETSHPRKGVEPYGEEAKLFTRYMINQSRVVELGYDAEKRDHYGRLLAYVYVDRKLLQEELAKKGLARVSYTRNRNPDMVRKMKEAEQMAKSKGKGIWSNKTYVGRSGYHPEKMNWIERTYKLLRGKLLRVVLDSFV</sequence>
<keyword evidence="3" id="KW-0378">Hydrolase</keyword>
<organism evidence="5 6">
    <name type="scientific">Laceyella tengchongensis</name>
    <dbReference type="NCBI Taxonomy" id="574699"/>
    <lineage>
        <taxon>Bacteria</taxon>
        <taxon>Bacillati</taxon>
        <taxon>Bacillota</taxon>
        <taxon>Bacilli</taxon>
        <taxon>Bacillales</taxon>
        <taxon>Thermoactinomycetaceae</taxon>
        <taxon>Laceyella</taxon>
    </lineage>
</organism>
<comment type="caution">
    <text evidence="5">The sequence shown here is derived from an EMBL/GenBank/DDBJ whole genome shotgun (WGS) entry which is preliminary data.</text>
</comment>
<dbReference type="SMART" id="SM00318">
    <property type="entry name" value="SNc"/>
    <property type="match status" value="1"/>
</dbReference>
<dbReference type="GO" id="GO:0004519">
    <property type="term" value="F:endonuclease activity"/>
    <property type="evidence" value="ECO:0007669"/>
    <property type="project" value="UniProtKB-KW"/>
</dbReference>
<dbReference type="EMBL" id="FXTU01000003">
    <property type="protein sequence ID" value="SMP19890.1"/>
    <property type="molecule type" value="Genomic_DNA"/>
</dbReference>
<evidence type="ECO:0000256" key="2">
    <source>
        <dbReference type="ARBA" id="ARBA00022759"/>
    </source>
</evidence>
<evidence type="ECO:0000259" key="4">
    <source>
        <dbReference type="PROSITE" id="PS50830"/>
    </source>
</evidence>
<keyword evidence="2" id="KW-0255">Endonuclease</keyword>
<dbReference type="Gene3D" id="2.40.50.90">
    <property type="match status" value="1"/>
</dbReference>
<evidence type="ECO:0000256" key="1">
    <source>
        <dbReference type="ARBA" id="ARBA00022722"/>
    </source>
</evidence>
<reference evidence="5" key="1">
    <citation type="submission" date="2017-05" db="EMBL/GenBank/DDBJ databases">
        <authorList>
            <person name="Varghese N."/>
            <person name="Submissions S."/>
        </authorList>
    </citation>
    <scope>NUCLEOTIDE SEQUENCE</scope>
    <source>
        <strain evidence="5">DSM 45262</strain>
    </source>
</reference>
<dbReference type="CDD" id="cd00175">
    <property type="entry name" value="SNc"/>
    <property type="match status" value="1"/>
</dbReference>
<dbReference type="AlphaFoldDB" id="A0AA46AFC0"/>
<dbReference type="PANTHER" id="PTHR12302:SF3">
    <property type="entry name" value="SERINE_THREONINE-PROTEIN KINASE 31"/>
    <property type="match status" value="1"/>
</dbReference>
<protein>
    <submittedName>
        <fullName evidence="5">Nuclease homologue</fullName>
    </submittedName>
</protein>
<dbReference type="InterPro" id="IPR016071">
    <property type="entry name" value="Staphylococal_nuclease_OB-fold"/>
</dbReference>
<gene>
    <name evidence="5" type="ORF">SAMN06265361_103316</name>
</gene>
<dbReference type="GO" id="GO:0016787">
    <property type="term" value="F:hydrolase activity"/>
    <property type="evidence" value="ECO:0007669"/>
    <property type="project" value="UniProtKB-KW"/>
</dbReference>
<proteinExistence type="predicted"/>
<dbReference type="PANTHER" id="PTHR12302">
    <property type="entry name" value="EBNA2 BINDING PROTEIN P100"/>
    <property type="match status" value="1"/>
</dbReference>
<evidence type="ECO:0000313" key="6">
    <source>
        <dbReference type="Proteomes" id="UP001157946"/>
    </source>
</evidence>
<dbReference type="InterPro" id="IPR035437">
    <property type="entry name" value="SNase_OB-fold_sf"/>
</dbReference>
<name>A0AA46AFC0_9BACL</name>